<dbReference type="GO" id="GO:0000272">
    <property type="term" value="P:polysaccharide catabolic process"/>
    <property type="evidence" value="ECO:0007669"/>
    <property type="project" value="UniProtKB-KW"/>
</dbReference>
<organism evidence="7 8">
    <name type="scientific">Rhynchospora breviuscula</name>
    <dbReference type="NCBI Taxonomy" id="2022672"/>
    <lineage>
        <taxon>Eukaryota</taxon>
        <taxon>Viridiplantae</taxon>
        <taxon>Streptophyta</taxon>
        <taxon>Embryophyta</taxon>
        <taxon>Tracheophyta</taxon>
        <taxon>Spermatophyta</taxon>
        <taxon>Magnoliopsida</taxon>
        <taxon>Liliopsida</taxon>
        <taxon>Poales</taxon>
        <taxon>Cyperaceae</taxon>
        <taxon>Cyperoideae</taxon>
        <taxon>Rhynchosporeae</taxon>
        <taxon>Rhynchospora</taxon>
    </lineage>
</organism>
<proteinExistence type="inferred from homology"/>
<accession>A0A9Q0CNC7</accession>
<dbReference type="InterPro" id="IPR001554">
    <property type="entry name" value="Glyco_hydro_14"/>
</dbReference>
<dbReference type="PANTHER" id="PTHR31352">
    <property type="entry name" value="BETA-AMYLASE 1, CHLOROPLASTIC"/>
    <property type="match status" value="1"/>
</dbReference>
<dbReference type="InterPro" id="IPR017853">
    <property type="entry name" value="GH"/>
</dbReference>
<keyword evidence="5" id="KW-0326">Glycosidase</keyword>
<evidence type="ECO:0000256" key="3">
    <source>
        <dbReference type="ARBA" id="ARBA00023326"/>
    </source>
</evidence>
<evidence type="ECO:0000313" key="8">
    <source>
        <dbReference type="Proteomes" id="UP001151287"/>
    </source>
</evidence>
<dbReference type="OrthoDB" id="1660156at2759"/>
<comment type="catalytic activity">
    <reaction evidence="5">
        <text>Hydrolysis of (1-&gt;4)-alpha-D-glucosidic linkages in polysaccharides so as to remove successive maltose units from the non-reducing ends of the chains.</text>
        <dbReference type="EC" id="3.2.1.2"/>
    </reaction>
</comment>
<keyword evidence="5" id="KW-0378">Hydrolase</keyword>
<feature type="compositionally biased region" description="Polar residues" evidence="6">
    <location>
        <begin position="519"/>
        <end position="528"/>
    </location>
</feature>
<dbReference type="SUPFAM" id="SSF51445">
    <property type="entry name" value="(Trans)glycosidases"/>
    <property type="match status" value="1"/>
</dbReference>
<evidence type="ECO:0000256" key="6">
    <source>
        <dbReference type="SAM" id="MobiDB-lite"/>
    </source>
</evidence>
<gene>
    <name evidence="7" type="ORF">LUZ63_005690</name>
</gene>
<protein>
    <recommendedName>
        <fullName evidence="5">Beta-amylase</fullName>
        <ecNumber evidence="5">3.2.1.2</ecNumber>
    </recommendedName>
</protein>
<dbReference type="Proteomes" id="UP001151287">
    <property type="component" value="Unassembled WGS sequence"/>
</dbReference>
<keyword evidence="2 5" id="KW-0119">Carbohydrate metabolism</keyword>
<dbReference type="AlphaFoldDB" id="A0A9Q0CNC7"/>
<name>A0A9Q0CNC7_9POAL</name>
<dbReference type="Pfam" id="PF01373">
    <property type="entry name" value="Glyco_hydro_14"/>
    <property type="match status" value="1"/>
</dbReference>
<feature type="active site" description="Proton donor" evidence="4">
    <location>
        <position position="253"/>
    </location>
</feature>
<reference evidence="7" key="1">
    <citation type="journal article" date="2022" name="Cell">
        <title>Repeat-based holocentromeres influence genome architecture and karyotype evolution.</title>
        <authorList>
            <person name="Hofstatter P.G."/>
            <person name="Thangavel G."/>
            <person name="Lux T."/>
            <person name="Neumann P."/>
            <person name="Vondrak T."/>
            <person name="Novak P."/>
            <person name="Zhang M."/>
            <person name="Costa L."/>
            <person name="Castellani M."/>
            <person name="Scott A."/>
            <person name="Toegelov H."/>
            <person name="Fuchs J."/>
            <person name="Mata-Sucre Y."/>
            <person name="Dias Y."/>
            <person name="Vanzela A.L.L."/>
            <person name="Huettel B."/>
            <person name="Almeida C.C.S."/>
            <person name="Simkova H."/>
            <person name="Souza G."/>
            <person name="Pedrosa-Harand A."/>
            <person name="Macas J."/>
            <person name="Mayer K.F.X."/>
            <person name="Houben A."/>
            <person name="Marques A."/>
        </authorList>
    </citation>
    <scope>NUCLEOTIDE SEQUENCE</scope>
    <source>
        <strain evidence="7">RhyBre1mFocal</strain>
    </source>
</reference>
<dbReference type="EC" id="3.2.1.2" evidence="5"/>
<feature type="region of interest" description="Disordered" evidence="6">
    <location>
        <begin position="499"/>
        <end position="528"/>
    </location>
</feature>
<dbReference type="GO" id="GO:0016161">
    <property type="term" value="F:beta-amylase activity"/>
    <property type="evidence" value="ECO:0007669"/>
    <property type="project" value="UniProtKB-EC"/>
</dbReference>
<sequence>MEVSLSGPKVIVAKLKDSKVKRLGFSTPEFGHNGSNFVDLGRKCRVNWVGSKANQVRLKAIRAEIAVEKNNAPFRKEKVQSQTPVELLVGLPLDTVSNTNTINHEKAILAGLRALKLLGAYGVELPVFWTVVQPNSPDEFDWSAYLAVADMARCAGLRLRVSLNLNGCHRPNVLLPGWVLQAAETDPDILFKDKLGALHKDCLSFAVDKLPILQGRKPVEVFESLFRSFSSTFKDYFGSTITEITVSLGANGELRYPSFPPTTDSEFTGVGEFQCYDKYTLSQLKQAAESAGNPLWGLGGPHDAPKYDESPNNSNFFKDHGGSWNTPYGNFFLSWYSQQLLNHGDRLLSIASNVFGDLPVQLSAKVPLLHHWHEMSSRPAELTAGFYNSAGRDGYDAVTEMFAKYNCMMIIPGMDELGSNPESLLHQIKQACEKRGVQVSGENSALAKQGTDNFGKIKENVQAGLKAFTYQRMGADFFSPEHWPLFREFVRGMERSQLDADDLPEGNGGRVSLSADSEAGNNREMQAA</sequence>
<dbReference type="PRINTS" id="PR00750">
    <property type="entry name" value="BETAAMYLASE"/>
</dbReference>
<keyword evidence="8" id="KW-1185">Reference proteome</keyword>
<evidence type="ECO:0000256" key="5">
    <source>
        <dbReference type="RuleBase" id="RU000509"/>
    </source>
</evidence>
<keyword evidence="3 5" id="KW-0624">Polysaccharide degradation</keyword>
<evidence type="ECO:0000256" key="4">
    <source>
        <dbReference type="PIRSR" id="PIRSR601554-1"/>
    </source>
</evidence>
<comment type="similarity">
    <text evidence="1 5">Belongs to the glycosyl hydrolase 14 family.</text>
</comment>
<feature type="active site" description="Proton acceptor" evidence="4">
    <location>
        <position position="442"/>
    </location>
</feature>
<evidence type="ECO:0000313" key="7">
    <source>
        <dbReference type="EMBL" id="KAJ1697178.1"/>
    </source>
</evidence>
<evidence type="ECO:0000256" key="1">
    <source>
        <dbReference type="ARBA" id="ARBA00005652"/>
    </source>
</evidence>
<comment type="caution">
    <text evidence="7">The sequence shown here is derived from an EMBL/GenBank/DDBJ whole genome shotgun (WGS) entry which is preliminary data.</text>
</comment>
<evidence type="ECO:0000256" key="2">
    <source>
        <dbReference type="ARBA" id="ARBA00023277"/>
    </source>
</evidence>
<dbReference type="EMBL" id="JAMQYH010000002">
    <property type="protein sequence ID" value="KAJ1697178.1"/>
    <property type="molecule type" value="Genomic_DNA"/>
</dbReference>
<dbReference type="PANTHER" id="PTHR31352:SF3">
    <property type="entry name" value="INACTIVE BETA-AMYLASE 9"/>
    <property type="match status" value="1"/>
</dbReference>
<dbReference type="Gene3D" id="3.20.20.80">
    <property type="entry name" value="Glycosidases"/>
    <property type="match status" value="1"/>
</dbReference>